<feature type="transmembrane region" description="Helical" evidence="1">
    <location>
        <begin position="115"/>
        <end position="131"/>
    </location>
</feature>
<evidence type="ECO:0000313" key="3">
    <source>
        <dbReference type="Proteomes" id="UP000182938"/>
    </source>
</evidence>
<keyword evidence="3" id="KW-1185">Reference proteome</keyword>
<keyword evidence="1" id="KW-0812">Transmembrane</keyword>
<protein>
    <submittedName>
        <fullName evidence="2">Uncharacterized protein</fullName>
    </submittedName>
</protein>
<dbReference type="EMBL" id="CP013290">
    <property type="protein sequence ID" value="APH00701.1"/>
    <property type="molecule type" value="Genomic_DNA"/>
</dbReference>
<keyword evidence="1" id="KW-0472">Membrane</keyword>
<sequence>MTASSLLIMWRVLARARRVELVAVVGLLLAVSATGSAAKVRLPLSRVDPADSSLVLLAAVAATGLVLAGRPAMLWVGGSGLRARLRRATAMSGLLGVVVVIVAAVGSVVATSGTLRLLVVPCYFWAALGMLTSRLHPVAGLFLPWMWLVAVVLVGQAPLGRSQAVLSAPYSGDTSLATSVLLVMAASFAWNVTATFSDGSRATSGFA</sequence>
<feature type="transmembrane region" description="Helical" evidence="1">
    <location>
        <begin position="88"/>
        <end position="109"/>
    </location>
</feature>
<feature type="transmembrane region" description="Helical" evidence="1">
    <location>
        <begin position="176"/>
        <end position="196"/>
    </location>
</feature>
<reference evidence="2 3" key="1">
    <citation type="submission" date="2015-11" db="EMBL/GenBank/DDBJ databases">
        <authorList>
            <person name="Zhang Y."/>
            <person name="Guo Z."/>
        </authorList>
    </citation>
    <scope>NUCLEOTIDE SEQUENCE [LARGE SCALE GENOMIC DNA]</scope>
    <source>
        <strain evidence="2 3">YFY001</strain>
    </source>
</reference>
<keyword evidence="1" id="KW-1133">Transmembrane helix</keyword>
<dbReference type="AlphaFoldDB" id="A0A1L3MEB4"/>
<gene>
    <name evidence="2" type="ORF">ASJ30_03440</name>
</gene>
<proteinExistence type="predicted"/>
<feature type="transmembrane region" description="Helical" evidence="1">
    <location>
        <begin position="138"/>
        <end position="156"/>
    </location>
</feature>
<evidence type="ECO:0000256" key="1">
    <source>
        <dbReference type="SAM" id="Phobius"/>
    </source>
</evidence>
<name>A0A1L3MEB4_9MICO</name>
<dbReference type="KEGG" id="jte:ASJ30_03440"/>
<dbReference type="Proteomes" id="UP000182938">
    <property type="component" value="Chromosome"/>
</dbReference>
<feature type="transmembrane region" description="Helical" evidence="1">
    <location>
        <begin position="53"/>
        <end position="76"/>
    </location>
</feature>
<organism evidence="2 3">
    <name type="scientific">Janibacter indicus</name>
    <dbReference type="NCBI Taxonomy" id="857417"/>
    <lineage>
        <taxon>Bacteria</taxon>
        <taxon>Bacillati</taxon>
        <taxon>Actinomycetota</taxon>
        <taxon>Actinomycetes</taxon>
        <taxon>Micrococcales</taxon>
        <taxon>Intrasporangiaceae</taxon>
        <taxon>Janibacter</taxon>
    </lineage>
</organism>
<evidence type="ECO:0000313" key="2">
    <source>
        <dbReference type="EMBL" id="APH00701.1"/>
    </source>
</evidence>
<accession>A0A1L3MEB4</accession>